<evidence type="ECO:0000313" key="2">
    <source>
        <dbReference type="Proteomes" id="UP000886501"/>
    </source>
</evidence>
<keyword evidence="2" id="KW-1185">Reference proteome</keyword>
<protein>
    <submittedName>
        <fullName evidence="1">Uncharacterized protein</fullName>
    </submittedName>
</protein>
<dbReference type="EMBL" id="MU117965">
    <property type="protein sequence ID" value="KAF9653111.1"/>
    <property type="molecule type" value="Genomic_DNA"/>
</dbReference>
<sequence>MSERSSARQQCELKLKAASGLCQASLNVLNNISGSPSSTSEPDLAKIHADLLSLLSLIYHITTKLALALNPTEPTFPAAISSLDDLVQHVNAITSCASLFVTAFGSTLRMEVLGLTSDVLQTTKSFVDHCVLITDGVTPPPKLKAAHLYLTGSLHELIDHSRGSDGLSKDNLQAVRKKWSQNRSVLEDGYRELSELLTSDGTDDGFLNEDFDDENGLVLDSAPLTAEEAERVEKVQRYIRVTNLLHERVYVDLLKPSALKIASSLPDFVSTLDEISRQSARFVSATDEIISCLHSPQDPKAISVSLQKLGEVVATIQRLLNQGGFLPKPKGEGLESQMESMTAQAFEADQKKAEDTRKWFDTCLAQVEKLQISLVCRI</sequence>
<reference evidence="1" key="2">
    <citation type="journal article" date="2020" name="Nat. Commun.">
        <title>Large-scale genome sequencing of mycorrhizal fungi provides insights into the early evolution of symbiotic traits.</title>
        <authorList>
            <person name="Miyauchi S."/>
            <person name="Kiss E."/>
            <person name="Kuo A."/>
            <person name="Drula E."/>
            <person name="Kohler A."/>
            <person name="Sanchez-Garcia M."/>
            <person name="Morin E."/>
            <person name="Andreopoulos B."/>
            <person name="Barry K.W."/>
            <person name="Bonito G."/>
            <person name="Buee M."/>
            <person name="Carver A."/>
            <person name="Chen C."/>
            <person name="Cichocki N."/>
            <person name="Clum A."/>
            <person name="Culley D."/>
            <person name="Crous P.W."/>
            <person name="Fauchery L."/>
            <person name="Girlanda M."/>
            <person name="Hayes R.D."/>
            <person name="Keri Z."/>
            <person name="LaButti K."/>
            <person name="Lipzen A."/>
            <person name="Lombard V."/>
            <person name="Magnuson J."/>
            <person name="Maillard F."/>
            <person name="Murat C."/>
            <person name="Nolan M."/>
            <person name="Ohm R.A."/>
            <person name="Pangilinan J."/>
            <person name="Pereira M.F."/>
            <person name="Perotto S."/>
            <person name="Peter M."/>
            <person name="Pfister S."/>
            <person name="Riley R."/>
            <person name="Sitrit Y."/>
            <person name="Stielow J.B."/>
            <person name="Szollosi G."/>
            <person name="Zifcakova L."/>
            <person name="Stursova M."/>
            <person name="Spatafora J.W."/>
            <person name="Tedersoo L."/>
            <person name="Vaario L.M."/>
            <person name="Yamada A."/>
            <person name="Yan M."/>
            <person name="Wang P."/>
            <person name="Xu J."/>
            <person name="Bruns T."/>
            <person name="Baldrian P."/>
            <person name="Vilgalys R."/>
            <person name="Dunand C."/>
            <person name="Henrissat B."/>
            <person name="Grigoriev I.V."/>
            <person name="Hibbett D."/>
            <person name="Nagy L.G."/>
            <person name="Martin F.M."/>
        </authorList>
    </citation>
    <scope>NUCLEOTIDE SEQUENCE</scope>
    <source>
        <strain evidence="1">P2</strain>
    </source>
</reference>
<dbReference type="Proteomes" id="UP000886501">
    <property type="component" value="Unassembled WGS sequence"/>
</dbReference>
<proteinExistence type="predicted"/>
<name>A0ACB6ZUK7_THEGA</name>
<gene>
    <name evidence="1" type="ORF">BDM02DRAFT_3108250</name>
</gene>
<reference evidence="1" key="1">
    <citation type="submission" date="2019-10" db="EMBL/GenBank/DDBJ databases">
        <authorList>
            <consortium name="DOE Joint Genome Institute"/>
            <person name="Kuo A."/>
            <person name="Miyauchi S."/>
            <person name="Kiss E."/>
            <person name="Drula E."/>
            <person name="Kohler A."/>
            <person name="Sanchez-Garcia M."/>
            <person name="Andreopoulos B."/>
            <person name="Barry K.W."/>
            <person name="Bonito G."/>
            <person name="Buee M."/>
            <person name="Carver A."/>
            <person name="Chen C."/>
            <person name="Cichocki N."/>
            <person name="Clum A."/>
            <person name="Culley D."/>
            <person name="Crous P.W."/>
            <person name="Fauchery L."/>
            <person name="Girlanda M."/>
            <person name="Hayes R."/>
            <person name="Keri Z."/>
            <person name="Labutti K."/>
            <person name="Lipzen A."/>
            <person name="Lombard V."/>
            <person name="Magnuson J."/>
            <person name="Maillard F."/>
            <person name="Morin E."/>
            <person name="Murat C."/>
            <person name="Nolan M."/>
            <person name="Ohm R."/>
            <person name="Pangilinan J."/>
            <person name="Pereira M."/>
            <person name="Perotto S."/>
            <person name="Peter M."/>
            <person name="Riley R."/>
            <person name="Sitrit Y."/>
            <person name="Stielow B."/>
            <person name="Szollosi G."/>
            <person name="Zifcakova L."/>
            <person name="Stursova M."/>
            <person name="Spatafora J.W."/>
            <person name="Tedersoo L."/>
            <person name="Vaario L.-M."/>
            <person name="Yamada A."/>
            <person name="Yan M."/>
            <person name="Wang P."/>
            <person name="Xu J."/>
            <person name="Bruns T."/>
            <person name="Baldrian P."/>
            <person name="Vilgalys R."/>
            <person name="Henrissat B."/>
            <person name="Grigoriev I.V."/>
            <person name="Hibbett D."/>
            <person name="Nagy L.G."/>
            <person name="Martin F.M."/>
        </authorList>
    </citation>
    <scope>NUCLEOTIDE SEQUENCE</scope>
    <source>
        <strain evidence="1">P2</strain>
    </source>
</reference>
<evidence type="ECO:0000313" key="1">
    <source>
        <dbReference type="EMBL" id="KAF9653111.1"/>
    </source>
</evidence>
<accession>A0ACB6ZUK7</accession>
<organism evidence="1 2">
    <name type="scientific">Thelephora ganbajun</name>
    <name type="common">Ganba fungus</name>
    <dbReference type="NCBI Taxonomy" id="370292"/>
    <lineage>
        <taxon>Eukaryota</taxon>
        <taxon>Fungi</taxon>
        <taxon>Dikarya</taxon>
        <taxon>Basidiomycota</taxon>
        <taxon>Agaricomycotina</taxon>
        <taxon>Agaricomycetes</taxon>
        <taxon>Thelephorales</taxon>
        <taxon>Thelephoraceae</taxon>
        <taxon>Thelephora</taxon>
    </lineage>
</organism>
<comment type="caution">
    <text evidence="1">The sequence shown here is derived from an EMBL/GenBank/DDBJ whole genome shotgun (WGS) entry which is preliminary data.</text>
</comment>